<dbReference type="Pfam" id="PF14559">
    <property type="entry name" value="TPR_19"/>
    <property type="match status" value="1"/>
</dbReference>
<dbReference type="InterPro" id="IPR011990">
    <property type="entry name" value="TPR-like_helical_dom_sf"/>
</dbReference>
<feature type="compositionally biased region" description="Basic and acidic residues" evidence="4">
    <location>
        <begin position="45"/>
        <end position="59"/>
    </location>
</feature>
<keyword evidence="2 3" id="KW-0802">TPR repeat</keyword>
<dbReference type="EMBL" id="CP070608">
    <property type="protein sequence ID" value="QSE97973.1"/>
    <property type="molecule type" value="Genomic_DNA"/>
</dbReference>
<keyword evidence="6" id="KW-1185">Reference proteome</keyword>
<dbReference type="Pfam" id="PF13174">
    <property type="entry name" value="TPR_6"/>
    <property type="match status" value="1"/>
</dbReference>
<dbReference type="RefSeq" id="WP_205722481.1">
    <property type="nucleotide sequence ID" value="NZ_CP070608.1"/>
</dbReference>
<evidence type="ECO:0000313" key="5">
    <source>
        <dbReference type="EMBL" id="QSE97973.1"/>
    </source>
</evidence>
<dbReference type="SMART" id="SM00028">
    <property type="entry name" value="TPR"/>
    <property type="match status" value="4"/>
</dbReference>
<dbReference type="KEGG" id="fuv:JR347_02505"/>
<evidence type="ECO:0000256" key="2">
    <source>
        <dbReference type="ARBA" id="ARBA00022803"/>
    </source>
</evidence>
<protein>
    <submittedName>
        <fullName evidence="5">Tetratricopeptide repeat protein</fullName>
    </submittedName>
</protein>
<organism evidence="5 6">
    <name type="scientific">Fulvivirga lutea</name>
    <dbReference type="NCBI Taxonomy" id="2810512"/>
    <lineage>
        <taxon>Bacteria</taxon>
        <taxon>Pseudomonadati</taxon>
        <taxon>Bacteroidota</taxon>
        <taxon>Cytophagia</taxon>
        <taxon>Cytophagales</taxon>
        <taxon>Fulvivirgaceae</taxon>
        <taxon>Fulvivirga</taxon>
    </lineage>
</organism>
<evidence type="ECO:0000256" key="1">
    <source>
        <dbReference type="ARBA" id="ARBA00022737"/>
    </source>
</evidence>
<feature type="repeat" description="TPR" evidence="3">
    <location>
        <begin position="193"/>
        <end position="226"/>
    </location>
</feature>
<name>A0A974WHS2_9BACT</name>
<reference evidence="5" key="1">
    <citation type="submission" date="2021-02" db="EMBL/GenBank/DDBJ databases">
        <title>Fulvivirga sp. S481 isolated from sea water.</title>
        <authorList>
            <person name="Bae S.S."/>
            <person name="Baek K."/>
        </authorList>
    </citation>
    <scope>NUCLEOTIDE SEQUENCE</scope>
    <source>
        <strain evidence="5">S481</strain>
    </source>
</reference>
<sequence>MLRTRIILLISAAVLVVLLFSLPRVVVDNKKEEVAQTEEAAETPSAKDESMHNDTFDEKTEEKVAQLKENLAVAKNIEKSITFADSLAELYLAANKYDSAAKFFEIIAEKQPNKANWLKTGNTYYEAYGFAMDKNKQEMLGAKAREYFNKVLTEDASDLSAKNKLAMTYLSTSNPMQGIMMLRDILETDPKNEEAMFNLGILSMQSGQYDKAVERFSGLVAVYHNNTQAQFFLGVSYLEVGNKEKAKEQFNLVKSMDKDPSVQATVDSYLEDLK</sequence>
<dbReference type="Proteomes" id="UP000662783">
    <property type="component" value="Chromosome"/>
</dbReference>
<dbReference type="PANTHER" id="PTHR45586:SF1">
    <property type="entry name" value="LIPOPOLYSACCHARIDE ASSEMBLY PROTEIN B"/>
    <property type="match status" value="1"/>
</dbReference>
<accession>A0A974WHS2</accession>
<proteinExistence type="predicted"/>
<dbReference type="PANTHER" id="PTHR45586">
    <property type="entry name" value="TPR REPEAT-CONTAINING PROTEIN PA4667"/>
    <property type="match status" value="1"/>
</dbReference>
<keyword evidence="1" id="KW-0677">Repeat</keyword>
<dbReference type="SUPFAM" id="SSF48452">
    <property type="entry name" value="TPR-like"/>
    <property type="match status" value="1"/>
</dbReference>
<dbReference type="Gene3D" id="1.25.40.10">
    <property type="entry name" value="Tetratricopeptide repeat domain"/>
    <property type="match status" value="1"/>
</dbReference>
<dbReference type="AlphaFoldDB" id="A0A974WHS2"/>
<feature type="region of interest" description="Disordered" evidence="4">
    <location>
        <begin position="33"/>
        <end position="59"/>
    </location>
</feature>
<evidence type="ECO:0000313" key="6">
    <source>
        <dbReference type="Proteomes" id="UP000662783"/>
    </source>
</evidence>
<evidence type="ECO:0000256" key="3">
    <source>
        <dbReference type="PROSITE-ProRule" id="PRU00339"/>
    </source>
</evidence>
<dbReference type="PROSITE" id="PS50005">
    <property type="entry name" value="TPR"/>
    <property type="match status" value="1"/>
</dbReference>
<evidence type="ECO:0000256" key="4">
    <source>
        <dbReference type="SAM" id="MobiDB-lite"/>
    </source>
</evidence>
<gene>
    <name evidence="5" type="ORF">JR347_02505</name>
</gene>
<dbReference type="InterPro" id="IPR051012">
    <property type="entry name" value="CellSynth/LPSAsmb/PSIAsmb"/>
</dbReference>
<dbReference type="InterPro" id="IPR019734">
    <property type="entry name" value="TPR_rpt"/>
</dbReference>